<dbReference type="EMBL" id="WIXI01000050">
    <property type="protein sequence ID" value="MQY49099.1"/>
    <property type="molecule type" value="Genomic_DNA"/>
</dbReference>
<evidence type="ECO:0000313" key="2">
    <source>
        <dbReference type="EMBL" id="MQY49099.1"/>
    </source>
</evidence>
<keyword evidence="1" id="KW-0472">Membrane</keyword>
<sequence>MNDIASNALALLGSLPPPDVSQFGAGLAVLAFSISLASRHSLTVAGTVLAVVVVVLMLREMQSLGALAIGGFAVLYALGGFERRAHQIRLRRIEHSIQAMSGLVDVFLDGLERRTREHDRALSAVVLDEKVPVSKAGHVIAAE</sequence>
<evidence type="ECO:0000256" key="1">
    <source>
        <dbReference type="SAM" id="Phobius"/>
    </source>
</evidence>
<feature type="transmembrane region" description="Helical" evidence="1">
    <location>
        <begin position="42"/>
        <end position="58"/>
    </location>
</feature>
<dbReference type="AlphaFoldDB" id="A0A6A8AE95"/>
<keyword evidence="1" id="KW-1133">Transmembrane helix</keyword>
<comment type="caution">
    <text evidence="2">The sequence shown here is derived from an EMBL/GenBank/DDBJ whole genome shotgun (WGS) entry which is preliminary data.</text>
</comment>
<name>A0A6A8AE95_9HYPH</name>
<protein>
    <submittedName>
        <fullName evidence="2">Uncharacterized protein</fullName>
    </submittedName>
</protein>
<organism evidence="2 3">
    <name type="scientific">Endobacterium cereale</name>
    <dbReference type="NCBI Taxonomy" id="2663029"/>
    <lineage>
        <taxon>Bacteria</taxon>
        <taxon>Pseudomonadati</taxon>
        <taxon>Pseudomonadota</taxon>
        <taxon>Alphaproteobacteria</taxon>
        <taxon>Hyphomicrobiales</taxon>
        <taxon>Rhizobiaceae</taxon>
        <taxon>Endobacterium</taxon>
    </lineage>
</organism>
<feature type="transmembrane region" description="Helical" evidence="1">
    <location>
        <begin position="20"/>
        <end position="37"/>
    </location>
</feature>
<proteinExistence type="predicted"/>
<dbReference type="RefSeq" id="WP_153358519.1">
    <property type="nucleotide sequence ID" value="NZ_JAYKOO010000008.1"/>
</dbReference>
<feature type="transmembrane region" description="Helical" evidence="1">
    <location>
        <begin position="64"/>
        <end position="81"/>
    </location>
</feature>
<keyword evidence="1" id="KW-0812">Transmembrane</keyword>
<keyword evidence="3" id="KW-1185">Reference proteome</keyword>
<evidence type="ECO:0000313" key="3">
    <source>
        <dbReference type="Proteomes" id="UP000435138"/>
    </source>
</evidence>
<dbReference type="Proteomes" id="UP000435138">
    <property type="component" value="Unassembled WGS sequence"/>
</dbReference>
<accession>A0A6A8AE95</accession>
<gene>
    <name evidence="2" type="ORF">GAO09_23980</name>
</gene>
<reference evidence="2 3" key="1">
    <citation type="submission" date="2019-11" db="EMBL/GenBank/DDBJ databases">
        <title>Genome analysis of Rhizobacterium cereale a novel genus and species isolated from maize roots in North Spain.</title>
        <authorList>
            <person name="Menendez E."/>
            <person name="Flores-Felix J.D."/>
            <person name="Ramirez-Bahena M.-H."/>
            <person name="Igual J.M."/>
            <person name="Garcia-Fraile P."/>
            <person name="Peix A."/>
            <person name="Velazquez E."/>
        </authorList>
    </citation>
    <scope>NUCLEOTIDE SEQUENCE [LARGE SCALE GENOMIC DNA]</scope>
    <source>
        <strain evidence="2 3">RZME27</strain>
    </source>
</reference>